<proteinExistence type="predicted"/>
<sequence length="142" mass="15559">MKIQQISIFLENKSGRLADVTHTLYEAGLNMRALSLADTNEFGILRMIVDNPERAKEVLKAAGFTVNIASVIALEVPNSPGGLDNILQMFSQKGVNVEYMYAFASLCDDKAVLIIRIDNTDLGIQELQACGCTLLPQSKILK</sequence>
<dbReference type="CDD" id="cd04882">
    <property type="entry name" value="ACT_Bt0572_2"/>
    <property type="match status" value="1"/>
</dbReference>
<accession>A0A1M7T8H3</accession>
<organism evidence="2 3">
    <name type="scientific">Desulfovibrio litoralis DSM 11393</name>
    <dbReference type="NCBI Taxonomy" id="1121455"/>
    <lineage>
        <taxon>Bacteria</taxon>
        <taxon>Pseudomonadati</taxon>
        <taxon>Thermodesulfobacteriota</taxon>
        <taxon>Desulfovibrionia</taxon>
        <taxon>Desulfovibrionales</taxon>
        <taxon>Desulfovibrionaceae</taxon>
        <taxon>Desulfovibrio</taxon>
    </lineage>
</organism>
<dbReference type="RefSeq" id="WP_072697409.1">
    <property type="nucleotide sequence ID" value="NZ_FRDI01000008.1"/>
</dbReference>
<dbReference type="InterPro" id="IPR045865">
    <property type="entry name" value="ACT-like_dom_sf"/>
</dbReference>
<dbReference type="InterPro" id="IPR045739">
    <property type="entry name" value="ACT_dom_pair"/>
</dbReference>
<dbReference type="PANTHER" id="PTHR40099:SF1">
    <property type="entry name" value="ACETOLACTATE SYNTHASE, SMALL SUBUNIT"/>
    <property type="match status" value="1"/>
</dbReference>
<dbReference type="EMBL" id="FRDI01000008">
    <property type="protein sequence ID" value="SHN66977.1"/>
    <property type="molecule type" value="Genomic_DNA"/>
</dbReference>
<evidence type="ECO:0000313" key="2">
    <source>
        <dbReference type="EMBL" id="SHN66977.1"/>
    </source>
</evidence>
<dbReference type="SUPFAM" id="SSF55021">
    <property type="entry name" value="ACT-like"/>
    <property type="match status" value="2"/>
</dbReference>
<dbReference type="STRING" id="1121455.SAMN02745728_01717"/>
<protein>
    <submittedName>
        <fullName evidence="2">ACT domain protein</fullName>
    </submittedName>
</protein>
<feature type="domain" description="ACT" evidence="1">
    <location>
        <begin position="5"/>
        <end position="79"/>
    </location>
</feature>
<dbReference type="OrthoDB" id="9790662at2"/>
<dbReference type="CDD" id="cd04908">
    <property type="entry name" value="ACT_Bt0572_1"/>
    <property type="match status" value="1"/>
</dbReference>
<dbReference type="Pfam" id="PF19571">
    <property type="entry name" value="ACT_8"/>
    <property type="match status" value="1"/>
</dbReference>
<dbReference type="AlphaFoldDB" id="A0A1M7T8H3"/>
<dbReference type="InterPro" id="IPR002912">
    <property type="entry name" value="ACT_dom"/>
</dbReference>
<reference evidence="2 3" key="1">
    <citation type="submission" date="2016-12" db="EMBL/GenBank/DDBJ databases">
        <authorList>
            <person name="Song W.-J."/>
            <person name="Kurnit D.M."/>
        </authorList>
    </citation>
    <scope>NUCLEOTIDE SEQUENCE [LARGE SCALE GENOMIC DNA]</scope>
    <source>
        <strain evidence="2 3">DSM 11393</strain>
    </source>
</reference>
<dbReference type="Proteomes" id="UP000186469">
    <property type="component" value="Unassembled WGS sequence"/>
</dbReference>
<evidence type="ECO:0000313" key="3">
    <source>
        <dbReference type="Proteomes" id="UP000186469"/>
    </source>
</evidence>
<dbReference type="PROSITE" id="PS51671">
    <property type="entry name" value="ACT"/>
    <property type="match status" value="1"/>
</dbReference>
<keyword evidence="3" id="KW-1185">Reference proteome</keyword>
<dbReference type="PANTHER" id="PTHR40099">
    <property type="entry name" value="ACETOLACTATE SYNTHASE, SMALL SUBUNIT"/>
    <property type="match status" value="1"/>
</dbReference>
<evidence type="ECO:0000259" key="1">
    <source>
        <dbReference type="PROSITE" id="PS51671"/>
    </source>
</evidence>
<name>A0A1M7T8H3_9BACT</name>
<dbReference type="Gene3D" id="3.30.2130.10">
    <property type="entry name" value="VC0802-like"/>
    <property type="match status" value="1"/>
</dbReference>
<gene>
    <name evidence="2" type="ORF">SAMN02745728_01717</name>
</gene>